<evidence type="ECO:0000313" key="10">
    <source>
        <dbReference type="Proteomes" id="UP000064893"/>
    </source>
</evidence>
<dbReference type="Pfam" id="PF02492">
    <property type="entry name" value="cobW"/>
    <property type="match status" value="1"/>
</dbReference>
<evidence type="ECO:0000256" key="6">
    <source>
        <dbReference type="ARBA" id="ARBA00022833"/>
    </source>
</evidence>
<dbReference type="STRING" id="1307839.L21SP5_01270"/>
<evidence type="ECO:0000259" key="8">
    <source>
        <dbReference type="Pfam" id="PF02492"/>
    </source>
</evidence>
<gene>
    <name evidence="9" type="primary">hypB</name>
    <name evidence="9" type="ORF">L21SP5_01270</name>
</gene>
<comment type="similarity">
    <text evidence="1">Belongs to the SIMIBI class G3E GTPase family. HypB/HupM subfamily.</text>
</comment>
<dbReference type="EMBL" id="CP013118">
    <property type="protein sequence ID" value="ALO14924.1"/>
    <property type="molecule type" value="Genomic_DNA"/>
</dbReference>
<evidence type="ECO:0000256" key="3">
    <source>
        <dbReference type="ARBA" id="ARBA00022723"/>
    </source>
</evidence>
<dbReference type="SUPFAM" id="SSF52540">
    <property type="entry name" value="P-loop containing nucleoside triphosphate hydrolases"/>
    <property type="match status" value="1"/>
</dbReference>
<dbReference type="PATRIC" id="fig|1307839.3.peg.1360"/>
<keyword evidence="7" id="KW-0342">GTP-binding</keyword>
<dbReference type="GO" id="GO:0008270">
    <property type="term" value="F:zinc ion binding"/>
    <property type="evidence" value="ECO:0007669"/>
    <property type="project" value="TreeGrafter"/>
</dbReference>
<evidence type="ECO:0000256" key="4">
    <source>
        <dbReference type="ARBA" id="ARBA00022741"/>
    </source>
</evidence>
<evidence type="ECO:0000256" key="1">
    <source>
        <dbReference type="ARBA" id="ARBA00006211"/>
    </source>
</evidence>
<sequence length="214" mass="24208">MRNVLDKNQNKADEIRQLLKEKQITMFNFISSPGSGKTTILELICQEFAKKIRLGIIEGDAYTDRDAKRLAIYDVPVVQINTEGTCHLDSHSISKALEQLNLDELDVIIVENVGNLICPTAFDLGEHYRIAVVSTTEGDDKPIKYPMLFRESHAVILNKTDLIPYTNFSMEQFNKDLKSLNGSIPVFNISSTKKNGLHELMEWFGKCFKRVAGI</sequence>
<dbReference type="KEGG" id="blq:L21SP5_01270"/>
<proteinExistence type="inferred from homology"/>
<keyword evidence="4" id="KW-0547">Nucleotide-binding</keyword>
<organism evidence="9 10">
    <name type="scientific">Salinivirga cyanobacteriivorans</name>
    <dbReference type="NCBI Taxonomy" id="1307839"/>
    <lineage>
        <taxon>Bacteria</taxon>
        <taxon>Pseudomonadati</taxon>
        <taxon>Bacteroidota</taxon>
        <taxon>Bacteroidia</taxon>
        <taxon>Bacteroidales</taxon>
        <taxon>Salinivirgaceae</taxon>
        <taxon>Salinivirga</taxon>
    </lineage>
</organism>
<dbReference type="PANTHER" id="PTHR30134">
    <property type="entry name" value="HYDROGENASE PROTEIN ASSEMBLY PROTEIN, NICKEL CHAPERONE"/>
    <property type="match status" value="1"/>
</dbReference>
<evidence type="ECO:0000313" key="9">
    <source>
        <dbReference type="EMBL" id="ALO14924.1"/>
    </source>
</evidence>
<evidence type="ECO:0000256" key="7">
    <source>
        <dbReference type="ARBA" id="ARBA00023134"/>
    </source>
</evidence>
<feature type="domain" description="CobW/HypB/UreG nucleotide-binding" evidence="8">
    <location>
        <begin position="31"/>
        <end position="187"/>
    </location>
</feature>
<keyword evidence="6" id="KW-0862">Zinc</keyword>
<keyword evidence="10" id="KW-1185">Reference proteome</keyword>
<reference evidence="9 10" key="1">
    <citation type="submission" date="2015-11" db="EMBL/GenBank/DDBJ databases">
        <title>Description and complete genome sequence of a novel strain predominating in hypersaline microbial mats and representing a new family of the Bacteriodetes phylum.</title>
        <authorList>
            <person name="Spring S."/>
            <person name="Bunk B."/>
            <person name="Sproer C."/>
            <person name="Klenk H.-P."/>
        </authorList>
    </citation>
    <scope>NUCLEOTIDE SEQUENCE [LARGE SCALE GENOMIC DNA]</scope>
    <source>
        <strain evidence="9 10">L21-Spi-D4</strain>
    </source>
</reference>
<dbReference type="GO" id="GO:0005525">
    <property type="term" value="F:GTP binding"/>
    <property type="evidence" value="ECO:0007669"/>
    <property type="project" value="UniProtKB-KW"/>
</dbReference>
<dbReference type="PIRSF" id="PIRSF005624">
    <property type="entry name" value="Ni-bind_GTPase"/>
    <property type="match status" value="1"/>
</dbReference>
<keyword evidence="2" id="KW-0533">Nickel</keyword>
<keyword evidence="3" id="KW-0479">Metal-binding</keyword>
<name>A0A0S2HYM2_9BACT</name>
<protein>
    <submittedName>
        <fullName evidence="9">Hydrogenase isoenzymes nickel incorporation protein HypB</fullName>
    </submittedName>
</protein>
<evidence type="ECO:0000256" key="5">
    <source>
        <dbReference type="ARBA" id="ARBA00022801"/>
    </source>
</evidence>
<dbReference type="InterPro" id="IPR003495">
    <property type="entry name" value="CobW/HypB/UreG_nucleotide-bd"/>
</dbReference>
<keyword evidence="5" id="KW-0378">Hydrolase</keyword>
<dbReference type="AlphaFoldDB" id="A0A0S2HYM2"/>
<dbReference type="Proteomes" id="UP000064893">
    <property type="component" value="Chromosome"/>
</dbReference>
<accession>A0A0S2HYM2</accession>
<dbReference type="GO" id="GO:0003924">
    <property type="term" value="F:GTPase activity"/>
    <property type="evidence" value="ECO:0007669"/>
    <property type="project" value="InterPro"/>
</dbReference>
<dbReference type="InterPro" id="IPR004392">
    <property type="entry name" value="Hyd_mat_HypB"/>
</dbReference>
<dbReference type="NCBIfam" id="TIGR00073">
    <property type="entry name" value="hypB"/>
    <property type="match status" value="1"/>
</dbReference>
<dbReference type="Gene3D" id="3.40.50.300">
    <property type="entry name" value="P-loop containing nucleotide triphosphate hydrolases"/>
    <property type="match status" value="1"/>
</dbReference>
<evidence type="ECO:0000256" key="2">
    <source>
        <dbReference type="ARBA" id="ARBA00022596"/>
    </source>
</evidence>
<dbReference type="PANTHER" id="PTHR30134:SF2">
    <property type="entry name" value="HYDROGENASE MATURATION FACTOR HYPB"/>
    <property type="match status" value="1"/>
</dbReference>
<dbReference type="GO" id="GO:0051604">
    <property type="term" value="P:protein maturation"/>
    <property type="evidence" value="ECO:0007669"/>
    <property type="project" value="InterPro"/>
</dbReference>
<dbReference type="InterPro" id="IPR027417">
    <property type="entry name" value="P-loop_NTPase"/>
</dbReference>
<dbReference type="GO" id="GO:0016151">
    <property type="term" value="F:nickel cation binding"/>
    <property type="evidence" value="ECO:0007669"/>
    <property type="project" value="InterPro"/>
</dbReference>